<accession>A0A9Q4XMT4</accession>
<proteinExistence type="predicted"/>
<protein>
    <submittedName>
        <fullName evidence="1">Uncharacterized protein</fullName>
    </submittedName>
</protein>
<dbReference type="AlphaFoldDB" id="A0A9Q4XMT4"/>
<comment type="caution">
    <text evidence="1">The sequence shown here is derived from an EMBL/GenBank/DDBJ whole genome shotgun (WGS) entry which is preliminary data.</text>
</comment>
<gene>
    <name evidence="1" type="ORF">EHJ13_10305</name>
</gene>
<name>A0A9Q4XMT4_9ENTR</name>
<dbReference type="Proteomes" id="UP000778262">
    <property type="component" value="Unassembled WGS sequence"/>
</dbReference>
<dbReference type="EMBL" id="RPBY01000003">
    <property type="protein sequence ID" value="NCH87819.1"/>
    <property type="molecule type" value="Genomic_DNA"/>
</dbReference>
<organism evidence="1 2">
    <name type="scientific">Cronobacter dublinensis</name>
    <dbReference type="NCBI Taxonomy" id="413497"/>
    <lineage>
        <taxon>Bacteria</taxon>
        <taxon>Pseudomonadati</taxon>
        <taxon>Pseudomonadota</taxon>
        <taxon>Gammaproteobacteria</taxon>
        <taxon>Enterobacterales</taxon>
        <taxon>Enterobacteriaceae</taxon>
        <taxon>Cronobacter</taxon>
    </lineage>
</organism>
<evidence type="ECO:0000313" key="1">
    <source>
        <dbReference type="EMBL" id="NCH87819.1"/>
    </source>
</evidence>
<dbReference type="RefSeq" id="WP_158700564.1">
    <property type="nucleotide sequence ID" value="NZ_NROP01000001.1"/>
</dbReference>
<sequence length="79" mass="8947">MRLRIPNPYYINPPTVAEKRQKNDLLALKMTHIKVKAGFLRILVRVTGITPLYINLYSEIARGETGRNALLSRLAGLIT</sequence>
<reference evidence="1" key="1">
    <citation type="submission" date="2018-11" db="EMBL/GenBank/DDBJ databases">
        <title>Genomics analysis of Putative Virulence Factors on Adhesion and Cytotoxicity for Cronobacter spp.</title>
        <authorList>
            <person name="Cui J."/>
        </authorList>
    </citation>
    <scope>NUCLEOTIDE SEQUENCE</scope>
    <source>
        <strain evidence="1">SD69</strain>
    </source>
</reference>
<evidence type="ECO:0000313" key="2">
    <source>
        <dbReference type="Proteomes" id="UP000778262"/>
    </source>
</evidence>